<dbReference type="EMBL" id="CH476615">
    <property type="protein sequence ID" value="EEP76096.1"/>
    <property type="molecule type" value="Genomic_DNA"/>
</dbReference>
<keyword evidence="2" id="KW-1185">Reference proteome</keyword>
<dbReference type="GeneID" id="8441764"/>
<dbReference type="InParanoid" id="C4JFD1"/>
<evidence type="ECO:0000313" key="1">
    <source>
        <dbReference type="EMBL" id="EEP76096.1"/>
    </source>
</evidence>
<dbReference type="VEuPathDB" id="FungiDB:UREG_00945"/>
<gene>
    <name evidence="1" type="ORF">UREG_00945</name>
</gene>
<dbReference type="Proteomes" id="UP000002058">
    <property type="component" value="Unassembled WGS sequence"/>
</dbReference>
<protein>
    <submittedName>
        <fullName evidence="1">Uncharacterized protein</fullName>
    </submittedName>
</protein>
<organism evidence="1 2">
    <name type="scientific">Uncinocarpus reesii (strain UAMH 1704)</name>
    <dbReference type="NCBI Taxonomy" id="336963"/>
    <lineage>
        <taxon>Eukaryota</taxon>
        <taxon>Fungi</taxon>
        <taxon>Dikarya</taxon>
        <taxon>Ascomycota</taxon>
        <taxon>Pezizomycotina</taxon>
        <taxon>Eurotiomycetes</taxon>
        <taxon>Eurotiomycetidae</taxon>
        <taxon>Onygenales</taxon>
        <taxon>Onygenaceae</taxon>
        <taxon>Uncinocarpus</taxon>
    </lineage>
</organism>
<dbReference type="RefSeq" id="XP_002541429.1">
    <property type="nucleotide sequence ID" value="XM_002541383.1"/>
</dbReference>
<accession>C4JFD1</accession>
<dbReference type="AlphaFoldDB" id="C4JFD1"/>
<evidence type="ECO:0000313" key="2">
    <source>
        <dbReference type="Proteomes" id="UP000002058"/>
    </source>
</evidence>
<name>C4JFD1_UNCRE</name>
<sequence>MSAKDARLHACLHAAWSRTREKKSISHDFEQHPWISSRFTKGMLSTSLN</sequence>
<dbReference type="KEGG" id="ure:UREG_00945"/>
<dbReference type="HOGENOM" id="CLU_3144045_0_0_1"/>
<reference evidence="2" key="1">
    <citation type="journal article" date="2009" name="Genome Res.">
        <title>Comparative genomic analyses of the human fungal pathogens Coccidioides and their relatives.</title>
        <authorList>
            <person name="Sharpton T.J."/>
            <person name="Stajich J.E."/>
            <person name="Rounsley S.D."/>
            <person name="Gardner M.J."/>
            <person name="Wortman J.R."/>
            <person name="Jordar V.S."/>
            <person name="Maiti R."/>
            <person name="Kodira C.D."/>
            <person name="Neafsey D.E."/>
            <person name="Zeng Q."/>
            <person name="Hung C.-Y."/>
            <person name="McMahan C."/>
            <person name="Muszewska A."/>
            <person name="Grynberg M."/>
            <person name="Mandel M.A."/>
            <person name="Kellner E.M."/>
            <person name="Barker B.M."/>
            <person name="Galgiani J.N."/>
            <person name="Orbach M.J."/>
            <person name="Kirkland T.N."/>
            <person name="Cole G.T."/>
            <person name="Henn M.R."/>
            <person name="Birren B.W."/>
            <person name="Taylor J.W."/>
        </authorList>
    </citation>
    <scope>NUCLEOTIDE SEQUENCE [LARGE SCALE GENOMIC DNA]</scope>
    <source>
        <strain evidence="2">UAMH 1704</strain>
    </source>
</reference>
<proteinExistence type="predicted"/>